<name>A0A4R4DWX4_9BACT</name>
<dbReference type="Proteomes" id="UP000295164">
    <property type="component" value="Unassembled WGS sequence"/>
</dbReference>
<evidence type="ECO:0000256" key="5">
    <source>
        <dbReference type="ARBA" id="ARBA00022840"/>
    </source>
</evidence>
<dbReference type="RefSeq" id="WP_131852583.1">
    <property type="nucleotide sequence ID" value="NZ_SKFH01000023.1"/>
</dbReference>
<evidence type="ECO:0000259" key="9">
    <source>
        <dbReference type="Pfam" id="PF02706"/>
    </source>
</evidence>
<dbReference type="GO" id="GO:0005886">
    <property type="term" value="C:plasma membrane"/>
    <property type="evidence" value="ECO:0007669"/>
    <property type="project" value="UniProtKB-SubCell"/>
</dbReference>
<dbReference type="PANTHER" id="PTHR32309:SF13">
    <property type="entry name" value="FERRIC ENTEROBACTIN TRANSPORT PROTEIN FEPE"/>
    <property type="match status" value="1"/>
</dbReference>
<comment type="caution">
    <text evidence="11">The sequence shown here is derived from an EMBL/GenBank/DDBJ whole genome shotgun (WGS) entry which is preliminary data.</text>
</comment>
<keyword evidence="5" id="KW-0067">ATP-binding</keyword>
<organism evidence="11 12">
    <name type="scientific">Flaviaesturariibacter aridisoli</name>
    <dbReference type="NCBI Taxonomy" id="2545761"/>
    <lineage>
        <taxon>Bacteria</taxon>
        <taxon>Pseudomonadati</taxon>
        <taxon>Bacteroidota</taxon>
        <taxon>Chitinophagia</taxon>
        <taxon>Chitinophagales</taxon>
        <taxon>Chitinophagaceae</taxon>
        <taxon>Flaviaestuariibacter</taxon>
    </lineage>
</organism>
<dbReference type="EMBL" id="SKFH01000023">
    <property type="protein sequence ID" value="TCZ69063.1"/>
    <property type="molecule type" value="Genomic_DNA"/>
</dbReference>
<evidence type="ECO:0000256" key="6">
    <source>
        <dbReference type="ARBA" id="ARBA00022989"/>
    </source>
</evidence>
<dbReference type="Gene3D" id="3.40.50.300">
    <property type="entry name" value="P-loop containing nucleotide triphosphate hydrolases"/>
    <property type="match status" value="1"/>
</dbReference>
<dbReference type="CDD" id="cd05387">
    <property type="entry name" value="BY-kinase"/>
    <property type="match status" value="1"/>
</dbReference>
<dbReference type="InterPro" id="IPR003856">
    <property type="entry name" value="LPS_length_determ_N"/>
</dbReference>
<evidence type="ECO:0000256" key="3">
    <source>
        <dbReference type="ARBA" id="ARBA00022692"/>
    </source>
</evidence>
<dbReference type="Pfam" id="PF02706">
    <property type="entry name" value="Wzz"/>
    <property type="match status" value="1"/>
</dbReference>
<dbReference type="InterPro" id="IPR050445">
    <property type="entry name" value="Bact_polysacc_biosynth/exp"/>
</dbReference>
<evidence type="ECO:0000256" key="7">
    <source>
        <dbReference type="ARBA" id="ARBA00023136"/>
    </source>
</evidence>
<dbReference type="PANTHER" id="PTHR32309">
    <property type="entry name" value="TYROSINE-PROTEIN KINASE"/>
    <property type="match status" value="1"/>
</dbReference>
<keyword evidence="2" id="KW-1003">Cell membrane</keyword>
<dbReference type="InterPro" id="IPR032807">
    <property type="entry name" value="GNVR"/>
</dbReference>
<protein>
    <submittedName>
        <fullName evidence="11">Capsular biosynthesis protein</fullName>
    </submittedName>
</protein>
<feature type="transmembrane region" description="Helical" evidence="8">
    <location>
        <begin position="21"/>
        <end position="42"/>
    </location>
</feature>
<evidence type="ECO:0000256" key="2">
    <source>
        <dbReference type="ARBA" id="ARBA00022475"/>
    </source>
</evidence>
<feature type="domain" description="Tyrosine-protein kinase G-rich" evidence="10">
    <location>
        <begin position="424"/>
        <end position="502"/>
    </location>
</feature>
<comment type="subcellular location">
    <subcellularLocation>
        <location evidence="1">Cell membrane</location>
        <topology evidence="1">Multi-pass membrane protein</topology>
    </subcellularLocation>
</comment>
<dbReference type="AlphaFoldDB" id="A0A4R4DWX4"/>
<sequence>MLNRPKTKNTSFAEGLSFRYLPYWPLFVFLAILFGLGALAYLRYATPLYEANATLLIKDEKKGSEELTVSESLNLLSSKKIVENEVVVLQSRNLLDEVVRSLHLYAPIYEKGAISDRSAYTTSPILVSAPDPARLTETPAIAFEYDSRAQTVLLEGKTYPLHQPVVTPYGVLQFSLNPHFRKMAGHPLFFRLDDPRNITAGLAKRLEVTAAGKLSSIVRLKLKDEVPERGEDILNTLIRDYNESSIDYKNTIARNTIAFVDDRMRIVQRELSSVEQQIQTYKSRNNVVDLSEQGKLYLKNVGENDQRLAEINMKLAVLEQVERYVSSKEGNSIVAPSTLGVEDPLLSGLLQKLYETELERDRLRKTTGDNHPSMLALDEQLASMRPSILENINSQRRGLQASQRDLSSTNSTYNNMLQSIPQKERELLDVSRQQSIKNSIYSFLLQKREETAIASASNIPDSKVVETARATLLPVSPNKPFILGAALLLALMTGIGYVTLRESASQKILFRQELETLSGLPVLGELTQGDSHATAPQPAIGEQLRQLRVAAGLFGKNAGKKKILVTSSMKGEGKTFLAEHLAWNLSLSGKKVVLLKSDLRGFRTGLFTQEGSAGLADFLENEKEPYEIIKGTEYPNLFVVQAGTTETQATELLLNGKLANLFDYLEETFDFIVLDAAPVGSATDAYILAEWSDLTLYVVRHAWTPKSLIRKLDETHPVKALGNLFVVFNGVRPRGFLGASPGLGYGSSQHRSSTSSQNAFSVLFQQLQSTFRKPLLKKRRPQIGKA</sequence>
<dbReference type="GO" id="GO:0004713">
    <property type="term" value="F:protein tyrosine kinase activity"/>
    <property type="evidence" value="ECO:0007669"/>
    <property type="project" value="TreeGrafter"/>
</dbReference>
<keyword evidence="4" id="KW-0547">Nucleotide-binding</keyword>
<evidence type="ECO:0000256" key="1">
    <source>
        <dbReference type="ARBA" id="ARBA00004651"/>
    </source>
</evidence>
<proteinExistence type="predicted"/>
<dbReference type="Pfam" id="PF13807">
    <property type="entry name" value="GNVR"/>
    <property type="match status" value="1"/>
</dbReference>
<keyword evidence="6 8" id="KW-1133">Transmembrane helix</keyword>
<keyword evidence="7 8" id="KW-0472">Membrane</keyword>
<reference evidence="11 12" key="1">
    <citation type="submission" date="2019-03" db="EMBL/GenBank/DDBJ databases">
        <authorList>
            <person name="Kim M.K.M."/>
        </authorList>
    </citation>
    <scope>NUCLEOTIDE SEQUENCE [LARGE SCALE GENOMIC DNA]</scope>
    <source>
        <strain evidence="11 12">17J68-15</strain>
    </source>
</reference>
<accession>A0A4R4DWX4</accession>
<keyword evidence="12" id="KW-1185">Reference proteome</keyword>
<evidence type="ECO:0000313" key="11">
    <source>
        <dbReference type="EMBL" id="TCZ69063.1"/>
    </source>
</evidence>
<evidence type="ECO:0000256" key="8">
    <source>
        <dbReference type="SAM" id="Phobius"/>
    </source>
</evidence>
<dbReference type="InterPro" id="IPR027417">
    <property type="entry name" value="P-loop_NTPase"/>
</dbReference>
<evidence type="ECO:0000256" key="4">
    <source>
        <dbReference type="ARBA" id="ARBA00022741"/>
    </source>
</evidence>
<evidence type="ECO:0000259" key="10">
    <source>
        <dbReference type="Pfam" id="PF13807"/>
    </source>
</evidence>
<keyword evidence="3 8" id="KW-0812">Transmembrane</keyword>
<dbReference type="OrthoDB" id="9794577at2"/>
<feature type="domain" description="Polysaccharide chain length determinant N-terminal" evidence="9">
    <location>
        <begin position="26"/>
        <end position="102"/>
    </location>
</feature>
<gene>
    <name evidence="11" type="ORF">E0486_12835</name>
</gene>
<evidence type="ECO:0000313" key="12">
    <source>
        <dbReference type="Proteomes" id="UP000295164"/>
    </source>
</evidence>
<dbReference type="InterPro" id="IPR005702">
    <property type="entry name" value="Wzc-like_C"/>
</dbReference>
<dbReference type="SUPFAM" id="SSF52540">
    <property type="entry name" value="P-loop containing nucleoside triphosphate hydrolases"/>
    <property type="match status" value="1"/>
</dbReference>